<proteinExistence type="predicted"/>
<sequence>MLSKVTINHTDLSVSRLCYGTNMLGWQIDQDRSNAILDEFADLGGNFIDSARAYGDWMHDAPKGASERAIGAWLKGKKREDFVIATKGGFFDMRAGDYRNRVNPTDLANDLDESLDHLGVDTIDLYWLHMDNVETPVSELVDFLDEAKATGKIRWFGASNWTDTRVLEANSYAKANDKASFIAVEPFWGLAKPHEANALQQGYQLYFEDHGGALKDAGLAIIPYCSQSRGYFGMLEQSEDAVPDSLKAFYDNPANANRFDAAKMIAERHGVTVSEIALAYLMNQPQQVIPIFGASTPARIKDSVRAAAISLDATDLAELQAG</sequence>
<dbReference type="Pfam" id="PF00248">
    <property type="entry name" value="Aldo_ket_red"/>
    <property type="match status" value="1"/>
</dbReference>
<evidence type="ECO:0000313" key="4">
    <source>
        <dbReference type="Proteomes" id="UP001059971"/>
    </source>
</evidence>
<accession>A0ABM7G508</accession>
<dbReference type="PANTHER" id="PTHR43364:SF4">
    <property type="entry name" value="NAD(P)-LINKED OXIDOREDUCTASE SUPERFAMILY PROTEIN"/>
    <property type="match status" value="1"/>
</dbReference>
<evidence type="ECO:0000313" key="3">
    <source>
        <dbReference type="EMBL" id="BBF69688.1"/>
    </source>
</evidence>
<dbReference type="RefSeq" id="WP_261934225.1">
    <property type="nucleotide sequence ID" value="NZ_AP018817.1"/>
</dbReference>
<gene>
    <name evidence="3" type="ORF">SBA_ch1_18880</name>
</gene>
<dbReference type="InterPro" id="IPR023210">
    <property type="entry name" value="NADP_OxRdtase_dom"/>
</dbReference>
<dbReference type="InterPro" id="IPR050523">
    <property type="entry name" value="AKR_Detox_Biosynth"/>
</dbReference>
<dbReference type="InterPro" id="IPR036812">
    <property type="entry name" value="NAD(P)_OxRdtase_dom_sf"/>
</dbReference>
<protein>
    <submittedName>
        <fullName evidence="3">NADP-dependent aryl-alcohol dehydrogenase</fullName>
    </submittedName>
</protein>
<organism evidence="3 4">
    <name type="scientific">Sphingomonas bisphenolicum</name>
    <dbReference type="NCBI Taxonomy" id="296544"/>
    <lineage>
        <taxon>Bacteria</taxon>
        <taxon>Pseudomonadati</taxon>
        <taxon>Pseudomonadota</taxon>
        <taxon>Alphaproteobacteria</taxon>
        <taxon>Sphingomonadales</taxon>
        <taxon>Sphingomonadaceae</taxon>
        <taxon>Sphingomonas</taxon>
    </lineage>
</organism>
<dbReference type="SUPFAM" id="SSF51430">
    <property type="entry name" value="NAD(P)-linked oxidoreductase"/>
    <property type="match status" value="1"/>
</dbReference>
<dbReference type="Gene3D" id="3.20.20.100">
    <property type="entry name" value="NADP-dependent oxidoreductase domain"/>
    <property type="match status" value="1"/>
</dbReference>
<evidence type="ECO:0000256" key="1">
    <source>
        <dbReference type="ARBA" id="ARBA00023002"/>
    </source>
</evidence>
<dbReference type="CDD" id="cd19082">
    <property type="entry name" value="AKR_AKR10A1_2"/>
    <property type="match status" value="1"/>
</dbReference>
<reference evidence="3" key="1">
    <citation type="submission" date="2018-07" db="EMBL/GenBank/DDBJ databases">
        <title>Complete genome sequence of Sphingomonas bisphenolicum strain AO1, a bisphenol A degradative bacterium isolated from Japanese farm field.</title>
        <authorList>
            <person name="Murakami M."/>
            <person name="Koh M."/>
            <person name="Koba S."/>
            <person name="Matsumura Y."/>
        </authorList>
    </citation>
    <scope>NUCLEOTIDE SEQUENCE</scope>
    <source>
        <strain evidence="3">AO1</strain>
    </source>
</reference>
<dbReference type="PANTHER" id="PTHR43364">
    <property type="entry name" value="NADH-SPECIFIC METHYLGLYOXAL REDUCTASE-RELATED"/>
    <property type="match status" value="1"/>
</dbReference>
<name>A0ABM7G508_9SPHN</name>
<keyword evidence="1" id="KW-0560">Oxidoreductase</keyword>
<evidence type="ECO:0000259" key="2">
    <source>
        <dbReference type="Pfam" id="PF00248"/>
    </source>
</evidence>
<keyword evidence="4" id="KW-1185">Reference proteome</keyword>
<dbReference type="EMBL" id="AP018817">
    <property type="protein sequence ID" value="BBF69688.1"/>
    <property type="molecule type" value="Genomic_DNA"/>
</dbReference>
<dbReference type="Proteomes" id="UP001059971">
    <property type="component" value="Chromosome 1"/>
</dbReference>
<feature type="domain" description="NADP-dependent oxidoreductase" evidence="2">
    <location>
        <begin position="16"/>
        <end position="320"/>
    </location>
</feature>